<accession>A0A285URW8</accession>
<reference evidence="4" key="1">
    <citation type="submission" date="2017-08" db="EMBL/GenBank/DDBJ databases">
        <authorList>
            <person name="Varghese N."/>
            <person name="Submissions S."/>
        </authorList>
    </citation>
    <scope>NUCLEOTIDE SEQUENCE [LARGE SCALE GENOMIC DNA]</scope>
    <source>
        <strain evidence="4">JC23</strain>
    </source>
</reference>
<keyword evidence="3" id="KW-0378">Hydrolase</keyword>
<dbReference type="Pfam" id="PF13421">
    <property type="entry name" value="Band_7_1"/>
    <property type="match status" value="1"/>
</dbReference>
<dbReference type="GO" id="GO:0008233">
    <property type="term" value="F:peptidase activity"/>
    <property type="evidence" value="ECO:0007669"/>
    <property type="project" value="UniProtKB-KW"/>
</dbReference>
<dbReference type="CDD" id="cd03408">
    <property type="entry name" value="SPFH_like_u1"/>
    <property type="match status" value="1"/>
</dbReference>
<dbReference type="OrthoDB" id="9764015at2"/>
<dbReference type="Proteomes" id="UP000219252">
    <property type="component" value="Unassembled WGS sequence"/>
</dbReference>
<evidence type="ECO:0000259" key="2">
    <source>
        <dbReference type="Pfam" id="PF13421"/>
    </source>
</evidence>
<evidence type="ECO:0000313" key="4">
    <source>
        <dbReference type="Proteomes" id="UP000219252"/>
    </source>
</evidence>
<evidence type="ECO:0000313" key="3">
    <source>
        <dbReference type="EMBL" id="SOC44604.1"/>
    </source>
</evidence>
<dbReference type="PANTHER" id="PTHR37826:SF2">
    <property type="entry name" value="ZINC-RIBBON DOMAIN-CONTAINING PROTEIN"/>
    <property type="match status" value="1"/>
</dbReference>
<dbReference type="AlphaFoldDB" id="A0A285URW8"/>
<protein>
    <submittedName>
        <fullName evidence="3">Membrane protease subunit (Stomatin/prohibitin family)</fullName>
    </submittedName>
</protein>
<feature type="domain" description="SPFH" evidence="2">
    <location>
        <begin position="20"/>
        <end position="222"/>
    </location>
</feature>
<dbReference type="Pfam" id="PF12773">
    <property type="entry name" value="DZR"/>
    <property type="match status" value="1"/>
</dbReference>
<keyword evidence="3" id="KW-0645">Protease</keyword>
<feature type="domain" description="DZANK-type" evidence="1">
    <location>
        <begin position="311"/>
        <end position="354"/>
    </location>
</feature>
<organism evidence="3 4">
    <name type="scientific">Ureibacillus acetophenoni</name>
    <dbReference type="NCBI Taxonomy" id="614649"/>
    <lineage>
        <taxon>Bacteria</taxon>
        <taxon>Bacillati</taxon>
        <taxon>Bacillota</taxon>
        <taxon>Bacilli</taxon>
        <taxon>Bacillales</taxon>
        <taxon>Caryophanaceae</taxon>
        <taxon>Ureibacillus</taxon>
    </lineage>
</organism>
<gene>
    <name evidence="3" type="ORF">SAMN05877842_12210</name>
</gene>
<dbReference type="PANTHER" id="PTHR37826">
    <property type="entry name" value="FLOTILLIN BAND_7_5 DOMAIN PROTEIN"/>
    <property type="match status" value="1"/>
</dbReference>
<keyword evidence="4" id="KW-1185">Reference proteome</keyword>
<sequence length="357" mass="40920">MGIMDRVKFDGLKSRDWLVYKYPNDKIVMGSQLIVNEGQVAVFVKGGQIYDLFYPGTYRLSTDNLPILSNVLNLFYGNKTPFSSEIYFINLATKLDMYWGTPDPIQIIDPKYFVKLRIRSYGQLALRLEDPLLFFKEIIVSLHKDDLVVYDKVQDYFKGMLITNIKTTLANKIIKEKISALDITAEIPSITDDLKVRIAEEFELYGFQLINFHIQSINFPDEDFDQINALLKDIAQMEMLGEHRYEKKRSLDIYEKAASNREGTDTFKTHLNKSLLNHSHTKQCPSCNESIPSTSKFCNLCGAKIEAKIICPTCNYENEEDSKFCSSCGTHLAKQVCECGNELHPVDRFCNNCGKEV</sequence>
<dbReference type="InterPro" id="IPR025874">
    <property type="entry name" value="DZR"/>
</dbReference>
<proteinExistence type="predicted"/>
<name>A0A285URW8_9BACL</name>
<dbReference type="InterPro" id="IPR033880">
    <property type="entry name" value="SPFH_YdjI"/>
</dbReference>
<dbReference type="GO" id="GO:0006508">
    <property type="term" value="P:proteolysis"/>
    <property type="evidence" value="ECO:0007669"/>
    <property type="project" value="UniProtKB-KW"/>
</dbReference>
<dbReference type="EMBL" id="OBQC01000022">
    <property type="protein sequence ID" value="SOC44604.1"/>
    <property type="molecule type" value="Genomic_DNA"/>
</dbReference>
<evidence type="ECO:0000259" key="1">
    <source>
        <dbReference type="Pfam" id="PF12773"/>
    </source>
</evidence>